<dbReference type="GO" id="GO:1990414">
    <property type="term" value="P:replication-born double-strand break repair via sister chromatid exchange"/>
    <property type="evidence" value="ECO:0007669"/>
    <property type="project" value="TreeGrafter"/>
</dbReference>
<keyword evidence="5" id="KW-1185">Reference proteome</keyword>
<dbReference type="AlphaFoldDB" id="A0A6R5I0X0"/>
<evidence type="ECO:0000256" key="2">
    <source>
        <dbReference type="ARBA" id="ARBA00023242"/>
    </source>
</evidence>
<dbReference type="GO" id="GO:0005634">
    <property type="term" value="C:nucleus"/>
    <property type="evidence" value="ECO:0007669"/>
    <property type="project" value="UniProtKB-SubCell"/>
</dbReference>
<gene>
    <name evidence="4" type="primary">5566533</name>
</gene>
<dbReference type="Pfam" id="PF04825">
    <property type="entry name" value="Rad21_Rec8_N"/>
    <property type="match status" value="1"/>
</dbReference>
<dbReference type="PANTHER" id="PTHR12585:SF69">
    <property type="entry name" value="FI11703P"/>
    <property type="match status" value="1"/>
</dbReference>
<organism evidence="4 5">
    <name type="scientific">Aedes aegypti</name>
    <name type="common">Yellowfever mosquito</name>
    <name type="synonym">Culex aegypti</name>
    <dbReference type="NCBI Taxonomy" id="7159"/>
    <lineage>
        <taxon>Eukaryota</taxon>
        <taxon>Metazoa</taxon>
        <taxon>Ecdysozoa</taxon>
        <taxon>Arthropoda</taxon>
        <taxon>Hexapoda</taxon>
        <taxon>Insecta</taxon>
        <taxon>Pterygota</taxon>
        <taxon>Neoptera</taxon>
        <taxon>Endopterygota</taxon>
        <taxon>Diptera</taxon>
        <taxon>Nematocera</taxon>
        <taxon>Culicoidea</taxon>
        <taxon>Culicidae</taxon>
        <taxon>Culicinae</taxon>
        <taxon>Aedini</taxon>
        <taxon>Aedes</taxon>
        <taxon>Stegomyia</taxon>
    </lineage>
</organism>
<dbReference type="OrthoDB" id="10071381at2759"/>
<reference evidence="4" key="2">
    <citation type="submission" date="2020-08" db="UniProtKB">
        <authorList>
            <consortium name="EnsemblMetazoa"/>
        </authorList>
    </citation>
    <scope>IDENTIFICATION</scope>
    <source>
        <strain evidence="4">LVP_AGWG</strain>
    </source>
</reference>
<dbReference type="Proteomes" id="UP000008820">
    <property type="component" value="Chromosome 2"/>
</dbReference>
<accession>A0A6R5I0X0</accession>
<proteinExistence type="predicted"/>
<dbReference type="InterPro" id="IPR006910">
    <property type="entry name" value="Rad21_Rec8_N"/>
</dbReference>
<dbReference type="InParanoid" id="A0A6R5I0X0"/>
<evidence type="ECO:0000313" key="5">
    <source>
        <dbReference type="Proteomes" id="UP000008820"/>
    </source>
</evidence>
<feature type="domain" description="Rad21/Rec8-like protein N-terminal" evidence="3">
    <location>
        <begin position="10"/>
        <end position="100"/>
    </location>
</feature>
<evidence type="ECO:0000313" key="4">
    <source>
        <dbReference type="EnsemblMetazoa" id="AAEL015201-PB"/>
    </source>
</evidence>
<sequence>MYVDLELFSVRKNGRLAAMWLAATNKTLFRRYFKRGQCEKIDIDDMCKSIIECVNSNKPLIMVAKLAYGAVYIYQQQVQFLYDKVSTAACLQTAALQEFRKQCSSKNASTKKGKRASSFDERYEECLEGPAVATEEIIAQLLKCDQSTKVVRTDDITMRESTAGRLSIIESTLRDQGDGFGEMKLQEFSEFLGSPSKELSALNDTHNDSGIEQDTTNANGFADLPLVTDQTMREVTIDESPVACTSIAMMDVPIASVSTAHMQDVDMSILIKSEVPDPEHTEKTLEISRISDDTPEALVTTPERLDMQQVPPLSIATEEESKIVVTVPLTSAKKSKPRRTIIDQKTKLDFERMKRAIETSSTTQRCKNPRYDIVSLEQVRHPFDHAVTILQHPVRSMRSSVLPGLFIRNTRKRTMDVDDSLLQEWNGHLELRKRKRTTKEPIVTEVVSSPPLVDKSPSKSPVNEDVSLNSANISQQEQTIEIIPLPVQEDLLVNPGTIEIQPLNSPAIGSVSEIDETSLMILLTNLRNKGQGPISMKSLESGFCSKLDAATCFSTILVLIAKRKLRVIKNGSNEIADILPHF</sequence>
<evidence type="ECO:0000259" key="3">
    <source>
        <dbReference type="Pfam" id="PF04825"/>
    </source>
</evidence>
<keyword evidence="2" id="KW-0539">Nucleus</keyword>
<reference evidence="4 5" key="1">
    <citation type="submission" date="2017-06" db="EMBL/GenBank/DDBJ databases">
        <title>Aedes aegypti genome working group (AGWG) sequencing and assembly.</title>
        <authorList>
            <consortium name="Aedes aegypti Genome Working Group (AGWG)"/>
            <person name="Matthews B.J."/>
        </authorList>
    </citation>
    <scope>NUCLEOTIDE SEQUENCE [LARGE SCALE GENOMIC DNA]</scope>
    <source>
        <strain evidence="4 5">LVP_AGWG</strain>
    </source>
</reference>
<dbReference type="GO" id="GO:0003682">
    <property type="term" value="F:chromatin binding"/>
    <property type="evidence" value="ECO:0007669"/>
    <property type="project" value="TreeGrafter"/>
</dbReference>
<dbReference type="PANTHER" id="PTHR12585">
    <property type="entry name" value="SCC1 / RAD21 FAMILY MEMBER"/>
    <property type="match status" value="1"/>
</dbReference>
<evidence type="ECO:0000256" key="1">
    <source>
        <dbReference type="ARBA" id="ARBA00004123"/>
    </source>
</evidence>
<protein>
    <recommendedName>
        <fullName evidence="3">Rad21/Rec8-like protein N-terminal domain-containing protein</fullName>
    </recommendedName>
</protein>
<name>A0A6R5I0X0_AEDAE</name>
<dbReference type="EnsemblMetazoa" id="AAEL015201-RB">
    <property type="protein sequence ID" value="AAEL015201-PB"/>
    <property type="gene ID" value="AAEL015201"/>
</dbReference>
<dbReference type="GO" id="GO:0008278">
    <property type="term" value="C:cohesin complex"/>
    <property type="evidence" value="ECO:0007669"/>
    <property type="project" value="InterPro"/>
</dbReference>
<dbReference type="GO" id="GO:0007062">
    <property type="term" value="P:sister chromatid cohesion"/>
    <property type="evidence" value="ECO:0007669"/>
    <property type="project" value="InterPro"/>
</dbReference>
<dbReference type="InterPro" id="IPR039781">
    <property type="entry name" value="Rad21/Rec8-like"/>
</dbReference>
<comment type="subcellular location">
    <subcellularLocation>
        <location evidence="1">Nucleus</location>
    </subcellularLocation>
</comment>
<dbReference type="EnsemblMetazoa" id="AAEL015201-RC">
    <property type="protein sequence ID" value="AAEL015201-PC"/>
    <property type="gene ID" value="AAEL015201"/>
</dbReference>